<dbReference type="Pfam" id="PF00534">
    <property type="entry name" value="Glycos_transf_1"/>
    <property type="match status" value="1"/>
</dbReference>
<dbReference type="Gene3D" id="3.40.50.2000">
    <property type="entry name" value="Glycogen Phosphorylase B"/>
    <property type="match status" value="2"/>
</dbReference>
<dbReference type="Proteomes" id="UP000003374">
    <property type="component" value="Unassembled WGS sequence"/>
</dbReference>
<gene>
    <name evidence="3" type="ORF">NB231_16863</name>
</gene>
<dbReference type="InterPro" id="IPR028098">
    <property type="entry name" value="Glyco_trans_4-like_N"/>
</dbReference>
<proteinExistence type="predicted"/>
<dbReference type="Pfam" id="PF13439">
    <property type="entry name" value="Glyco_transf_4"/>
    <property type="match status" value="1"/>
</dbReference>
<accession>A4BMH3</accession>
<feature type="domain" description="Glycosyltransferase subfamily 4-like N-terminal" evidence="2">
    <location>
        <begin position="28"/>
        <end position="131"/>
    </location>
</feature>
<organism evidence="3 4">
    <name type="scientific">Nitrococcus mobilis Nb-231</name>
    <dbReference type="NCBI Taxonomy" id="314278"/>
    <lineage>
        <taxon>Bacteria</taxon>
        <taxon>Pseudomonadati</taxon>
        <taxon>Pseudomonadota</taxon>
        <taxon>Gammaproteobacteria</taxon>
        <taxon>Chromatiales</taxon>
        <taxon>Ectothiorhodospiraceae</taxon>
        <taxon>Nitrococcus</taxon>
    </lineage>
</organism>
<dbReference type="GO" id="GO:0016757">
    <property type="term" value="F:glycosyltransferase activity"/>
    <property type="evidence" value="ECO:0007669"/>
    <property type="project" value="InterPro"/>
</dbReference>
<name>A4BMH3_9GAMM</name>
<feature type="domain" description="Glycosyl transferase family 1" evidence="1">
    <location>
        <begin position="141"/>
        <end position="318"/>
    </location>
</feature>
<keyword evidence="4" id="KW-1185">Reference proteome</keyword>
<dbReference type="GO" id="GO:1901135">
    <property type="term" value="P:carbohydrate derivative metabolic process"/>
    <property type="evidence" value="ECO:0007669"/>
    <property type="project" value="UniProtKB-ARBA"/>
</dbReference>
<evidence type="ECO:0000313" key="3">
    <source>
        <dbReference type="EMBL" id="EAR23511.1"/>
    </source>
</evidence>
<evidence type="ECO:0000313" key="4">
    <source>
        <dbReference type="Proteomes" id="UP000003374"/>
    </source>
</evidence>
<dbReference type="STRING" id="314278.NB231_16863"/>
<evidence type="ECO:0000259" key="2">
    <source>
        <dbReference type="Pfam" id="PF13439"/>
    </source>
</evidence>
<dbReference type="InterPro" id="IPR001296">
    <property type="entry name" value="Glyco_trans_1"/>
</dbReference>
<dbReference type="AlphaFoldDB" id="A4BMH3"/>
<keyword evidence="3" id="KW-0808">Transferase</keyword>
<dbReference type="PANTHER" id="PTHR12526">
    <property type="entry name" value="GLYCOSYLTRANSFERASE"/>
    <property type="match status" value="1"/>
</dbReference>
<evidence type="ECO:0000259" key="1">
    <source>
        <dbReference type="Pfam" id="PF00534"/>
    </source>
</evidence>
<dbReference type="HOGENOM" id="CLU_661610_0_0_6"/>
<reference evidence="3 4" key="1">
    <citation type="submission" date="2006-02" db="EMBL/GenBank/DDBJ databases">
        <authorList>
            <person name="Waterbury J."/>
            <person name="Ferriera S."/>
            <person name="Johnson J."/>
            <person name="Kravitz S."/>
            <person name="Halpern A."/>
            <person name="Remington K."/>
            <person name="Beeson K."/>
            <person name="Tran B."/>
            <person name="Rogers Y.-H."/>
            <person name="Friedman R."/>
            <person name="Venter J.C."/>
        </authorList>
    </citation>
    <scope>NUCLEOTIDE SEQUENCE [LARGE SCALE GENOMIC DNA]</scope>
    <source>
        <strain evidence="3 4">Nb-231</strain>
    </source>
</reference>
<dbReference type="eggNOG" id="COG0438">
    <property type="taxonomic scope" value="Bacteria"/>
</dbReference>
<protein>
    <submittedName>
        <fullName evidence="3">Glycosyl transferase group 1 family protein</fullName>
    </submittedName>
</protein>
<dbReference type="CDD" id="cd03801">
    <property type="entry name" value="GT4_PimA-like"/>
    <property type="match status" value="1"/>
</dbReference>
<comment type="caution">
    <text evidence="3">The sequence shown here is derived from an EMBL/GenBank/DDBJ whole genome shotgun (WGS) entry which is preliminary data.</text>
</comment>
<sequence>MKVIAAWGLSQWDNTLFSYYRGWRWGVLLRELVFLPHSLHALWRAWRIGPYDLIHLNEVTLLPVGLLAQKLLRLPLVVHVRSLQRGEARDARTRWFTRHLLNRADAVIAIDETVRRTLPNRLPVRIVHNGIRVCPEERGQTAKKRFRVGMIGGLLKVKGVYEFFEAARILLKEREIDAEFVVAGENARELSGPMGWLLRKLDLGHDVRADLESFAKAHNLEERVRLVGFVNDVQSIYKELDLLCFPSYLDAAGRPVFEAAFFSVPSVVAVRNPPSDTIVQGETGLCIDYPDARKLAEVIEYFYRNRDECIRMGENAKRLAHKNFVIENNAIQIYSIYESILAQRS</sequence>
<dbReference type="EMBL" id="AAOF01000001">
    <property type="protein sequence ID" value="EAR23511.1"/>
    <property type="molecule type" value="Genomic_DNA"/>
</dbReference>
<dbReference type="SUPFAM" id="SSF53756">
    <property type="entry name" value="UDP-Glycosyltransferase/glycogen phosphorylase"/>
    <property type="match status" value="1"/>
</dbReference>